<dbReference type="RefSeq" id="WP_378586623.1">
    <property type="nucleotide sequence ID" value="NZ_JBHSKD010000003.1"/>
</dbReference>
<evidence type="ECO:0000313" key="2">
    <source>
        <dbReference type="EMBL" id="MFC5175603.1"/>
    </source>
</evidence>
<dbReference type="PANTHER" id="PTHR47561">
    <property type="entry name" value="POLYSACCHARIDE DEACETYLASE FAMILY PROTEIN (AFU_ORTHOLOGUE AFUA_6G05030)"/>
    <property type="match status" value="1"/>
</dbReference>
<feature type="domain" description="NodB homology" evidence="1">
    <location>
        <begin position="48"/>
        <end position="269"/>
    </location>
</feature>
<gene>
    <name evidence="2" type="ORF">ACFPGP_02900</name>
</gene>
<name>A0ABW0BEJ5_9ACTN</name>
<sequence>MQQERTNSNVIENPVPWPNGARCAVAFTFDVDSDSEFQHMNRDTAANNVSTLSWLRYDRVAVPRIVKLYERYNLKQTFFVPGWTAEKYPELVECIVGGGHEIAHHGYLHERPNAMTPDEEEYWFRRATDALVKTTGVRPRGYRSPFYGFSKHTADLLAQEGFTYDSSLMGDDVPYLIRSKSGELIELPVDWSMDDWPQYVINPDLDFTMQPQSPDRAMEVFQAQFDAAWNYGGLWVTVWHPFVSGRLARLARVEKLIEYMMQKGQVWFATLDEISAYTRKLIDDGSWTPNSEQLPQYTGVIPELRSDALTEGRQSQ</sequence>
<dbReference type="InterPro" id="IPR002509">
    <property type="entry name" value="NODB_dom"/>
</dbReference>
<keyword evidence="3" id="KW-1185">Reference proteome</keyword>
<dbReference type="Pfam" id="PF01522">
    <property type="entry name" value="Polysacc_deac_1"/>
    <property type="match status" value="1"/>
</dbReference>
<evidence type="ECO:0000259" key="1">
    <source>
        <dbReference type="PROSITE" id="PS51677"/>
    </source>
</evidence>
<proteinExistence type="predicted"/>
<dbReference type="InterPro" id="IPR011330">
    <property type="entry name" value="Glyco_hydro/deAcase_b/a-brl"/>
</dbReference>
<reference evidence="3" key="1">
    <citation type="journal article" date="2019" name="Int. J. Syst. Evol. Microbiol.">
        <title>The Global Catalogue of Microorganisms (GCM) 10K type strain sequencing project: providing services to taxonomists for standard genome sequencing and annotation.</title>
        <authorList>
            <consortium name="The Broad Institute Genomics Platform"/>
            <consortium name="The Broad Institute Genome Sequencing Center for Infectious Disease"/>
            <person name="Wu L."/>
            <person name="Ma J."/>
        </authorList>
    </citation>
    <scope>NUCLEOTIDE SEQUENCE [LARGE SCALE GENOMIC DNA]</scope>
    <source>
        <strain evidence="3">DFY41</strain>
    </source>
</reference>
<dbReference type="InterPro" id="IPR037950">
    <property type="entry name" value="PgdA-like"/>
</dbReference>
<evidence type="ECO:0000313" key="3">
    <source>
        <dbReference type="Proteomes" id="UP001596087"/>
    </source>
</evidence>
<dbReference type="CDD" id="cd10938">
    <property type="entry name" value="CE4_HpPgdA_like"/>
    <property type="match status" value="1"/>
</dbReference>
<accession>A0ABW0BEJ5</accession>
<protein>
    <submittedName>
        <fullName evidence="2">Polysaccharide deacetylase</fullName>
    </submittedName>
</protein>
<dbReference type="EMBL" id="JBHSKD010000003">
    <property type="protein sequence ID" value="MFC5175603.1"/>
    <property type="molecule type" value="Genomic_DNA"/>
</dbReference>
<dbReference type="Proteomes" id="UP001596087">
    <property type="component" value="Unassembled WGS sequence"/>
</dbReference>
<dbReference type="PROSITE" id="PS51677">
    <property type="entry name" value="NODB"/>
    <property type="match status" value="1"/>
</dbReference>
<dbReference type="SUPFAM" id="SSF88713">
    <property type="entry name" value="Glycoside hydrolase/deacetylase"/>
    <property type="match status" value="1"/>
</dbReference>
<comment type="caution">
    <text evidence="2">The sequence shown here is derived from an EMBL/GenBank/DDBJ whole genome shotgun (WGS) entry which is preliminary data.</text>
</comment>
<organism evidence="2 3">
    <name type="scientific">Nocardioides taihuensis</name>
    <dbReference type="NCBI Taxonomy" id="1835606"/>
    <lineage>
        <taxon>Bacteria</taxon>
        <taxon>Bacillati</taxon>
        <taxon>Actinomycetota</taxon>
        <taxon>Actinomycetes</taxon>
        <taxon>Propionibacteriales</taxon>
        <taxon>Nocardioidaceae</taxon>
        <taxon>Nocardioides</taxon>
    </lineage>
</organism>
<dbReference type="Gene3D" id="3.20.20.370">
    <property type="entry name" value="Glycoside hydrolase/deacetylase"/>
    <property type="match status" value="1"/>
</dbReference>
<dbReference type="PANTHER" id="PTHR47561:SF1">
    <property type="entry name" value="POLYSACCHARIDE DEACETYLASE FAMILY PROTEIN (AFU_ORTHOLOGUE AFUA_6G05030)"/>
    <property type="match status" value="1"/>
</dbReference>